<feature type="transmembrane region" description="Helical" evidence="2">
    <location>
        <begin position="21"/>
        <end position="40"/>
    </location>
</feature>
<sequence length="64" mass="6812">MSANNCAPVSGRKKLSFLDRFLTLWIFLAMALGVAIGYFIPSSGNFINSFSSGTTNIPLAVGLI</sequence>
<proteinExistence type="predicted"/>
<dbReference type="PANTHER" id="PTHR43057:SF1">
    <property type="entry name" value="ARSENICAL-RESISTANCE PROTEIN 3"/>
    <property type="match status" value="1"/>
</dbReference>
<keyword evidence="2" id="KW-1133">Transmembrane helix</keyword>
<evidence type="ECO:0000313" key="4">
    <source>
        <dbReference type="Proteomes" id="UP000298340"/>
    </source>
</evidence>
<name>A0A4Y7U568_9FLAO</name>
<keyword evidence="1" id="KW-0813">Transport</keyword>
<dbReference type="EMBL" id="QWDN01000432">
    <property type="protein sequence ID" value="TEB41228.1"/>
    <property type="molecule type" value="Genomic_DNA"/>
</dbReference>
<dbReference type="Proteomes" id="UP000298340">
    <property type="component" value="Unassembled WGS sequence"/>
</dbReference>
<evidence type="ECO:0000256" key="1">
    <source>
        <dbReference type="ARBA" id="ARBA00022448"/>
    </source>
</evidence>
<dbReference type="GO" id="GO:0015105">
    <property type="term" value="F:arsenite transmembrane transporter activity"/>
    <property type="evidence" value="ECO:0007669"/>
    <property type="project" value="TreeGrafter"/>
</dbReference>
<dbReference type="InterPro" id="IPR004706">
    <property type="entry name" value="Arsenical-R_Acr3"/>
</dbReference>
<dbReference type="PANTHER" id="PTHR43057">
    <property type="entry name" value="ARSENITE EFFLUX TRANSPORTER"/>
    <property type="match status" value="1"/>
</dbReference>
<gene>
    <name evidence="3" type="ORF">D0809_26600</name>
</gene>
<dbReference type="GO" id="GO:0005886">
    <property type="term" value="C:plasma membrane"/>
    <property type="evidence" value="ECO:0007669"/>
    <property type="project" value="TreeGrafter"/>
</dbReference>
<feature type="non-terminal residue" evidence="3">
    <location>
        <position position="64"/>
    </location>
</feature>
<protein>
    <submittedName>
        <fullName evidence="3">Arsenical-resistance protein</fullName>
    </submittedName>
</protein>
<dbReference type="GO" id="GO:0015297">
    <property type="term" value="F:antiporter activity"/>
    <property type="evidence" value="ECO:0007669"/>
    <property type="project" value="InterPro"/>
</dbReference>
<comment type="caution">
    <text evidence="3">The sequence shown here is derived from an EMBL/GenBank/DDBJ whole genome shotgun (WGS) entry which is preliminary data.</text>
</comment>
<accession>A0A4Y7U568</accession>
<organism evidence="3 4">
    <name type="scientific">Flavobacterium circumlabens</name>
    <dbReference type="NCBI Taxonomy" id="2133765"/>
    <lineage>
        <taxon>Bacteria</taxon>
        <taxon>Pseudomonadati</taxon>
        <taxon>Bacteroidota</taxon>
        <taxon>Flavobacteriia</taxon>
        <taxon>Flavobacteriales</taxon>
        <taxon>Flavobacteriaceae</taxon>
        <taxon>Flavobacterium</taxon>
    </lineage>
</organism>
<evidence type="ECO:0000313" key="3">
    <source>
        <dbReference type="EMBL" id="TEB41228.1"/>
    </source>
</evidence>
<keyword evidence="2" id="KW-0812">Transmembrane</keyword>
<dbReference type="GO" id="GO:0015104">
    <property type="term" value="F:antimonite transmembrane transporter activity"/>
    <property type="evidence" value="ECO:0007669"/>
    <property type="project" value="TreeGrafter"/>
</dbReference>
<keyword evidence="2" id="KW-0472">Membrane</keyword>
<evidence type="ECO:0000256" key="2">
    <source>
        <dbReference type="SAM" id="Phobius"/>
    </source>
</evidence>
<dbReference type="AlphaFoldDB" id="A0A4Y7U568"/>
<reference evidence="3 4" key="1">
    <citation type="journal article" date="2018" name="Syst. Appl. Microbiol.">
        <title>Flavobacterium circumlabens sp. nov. and Flavobacterium cupreum sp. nov., two psychrotrophic species isolated from Antarctic environmental samples.</title>
        <authorList>
            <person name="Kralova S."/>
            <person name="Busse H.J."/>
            <person name="Svec P."/>
            <person name="Maslanova I."/>
            <person name="Stankova E."/>
            <person name="Bartak M."/>
            <person name="Sedlacek I."/>
        </authorList>
    </citation>
    <scope>NUCLEOTIDE SEQUENCE [LARGE SCALE GENOMIC DNA]</scope>
    <source>
        <strain evidence="3 4">CCM 8828</strain>
    </source>
</reference>